<organism evidence="2 3">
    <name type="scientific">Methylorubrum aminovorans</name>
    <dbReference type="NCBI Taxonomy" id="269069"/>
    <lineage>
        <taxon>Bacteria</taxon>
        <taxon>Pseudomonadati</taxon>
        <taxon>Pseudomonadota</taxon>
        <taxon>Alphaproteobacteria</taxon>
        <taxon>Hyphomicrobiales</taxon>
        <taxon>Methylobacteriaceae</taxon>
        <taxon>Methylorubrum</taxon>
    </lineage>
</organism>
<keyword evidence="3" id="KW-1185">Reference proteome</keyword>
<accession>A0ABQ4UKU8</accession>
<evidence type="ECO:0000256" key="1">
    <source>
        <dbReference type="SAM" id="MobiDB-lite"/>
    </source>
</evidence>
<dbReference type="Proteomes" id="UP001055039">
    <property type="component" value="Unassembled WGS sequence"/>
</dbReference>
<reference evidence="2" key="2">
    <citation type="submission" date="2021-08" db="EMBL/GenBank/DDBJ databases">
        <authorList>
            <person name="Tani A."/>
            <person name="Ola A."/>
            <person name="Ogura Y."/>
            <person name="Katsura K."/>
            <person name="Hayashi T."/>
        </authorList>
    </citation>
    <scope>NUCLEOTIDE SEQUENCE</scope>
    <source>
        <strain evidence="2">NBRC 15686</strain>
    </source>
</reference>
<reference evidence="2" key="1">
    <citation type="journal article" date="2021" name="Front. Microbiol.">
        <title>Comprehensive Comparative Genomics and Phenotyping of Methylobacterium Species.</title>
        <authorList>
            <person name="Alessa O."/>
            <person name="Ogura Y."/>
            <person name="Fujitani Y."/>
            <person name="Takami H."/>
            <person name="Hayashi T."/>
            <person name="Sahin N."/>
            <person name="Tani A."/>
        </authorList>
    </citation>
    <scope>NUCLEOTIDE SEQUENCE</scope>
    <source>
        <strain evidence="2">NBRC 15686</strain>
    </source>
</reference>
<evidence type="ECO:0008006" key="4">
    <source>
        <dbReference type="Google" id="ProtNLM"/>
    </source>
</evidence>
<proteinExistence type="predicted"/>
<evidence type="ECO:0000313" key="3">
    <source>
        <dbReference type="Proteomes" id="UP001055039"/>
    </source>
</evidence>
<sequence length="193" mass="20897">MSVDSSCPTTGEPRLPVQASERTLFDIEVGLSDVLGLVKQAADTIHDLQRWRDTIEPQTLSLIRSVQQERVRWQRERTALAGEIRECQLTIDATKMALQTALSENEGLQRRYHDAKACAASAEKRAAAAEDLLAFIYQTFHVELDGAAGNDRIRLPSRPAGELIAPESLPASAAPHGTSSSAASPEPGIDLGL</sequence>
<evidence type="ECO:0000313" key="2">
    <source>
        <dbReference type="EMBL" id="GJE67238.1"/>
    </source>
</evidence>
<protein>
    <recommendedName>
        <fullName evidence="4">ATPase</fullName>
    </recommendedName>
</protein>
<feature type="region of interest" description="Disordered" evidence="1">
    <location>
        <begin position="158"/>
        <end position="193"/>
    </location>
</feature>
<dbReference type="RefSeq" id="WP_238227871.1">
    <property type="nucleotide sequence ID" value="NZ_BAAADH010000095.1"/>
</dbReference>
<dbReference type="EMBL" id="BPRC01000024">
    <property type="protein sequence ID" value="GJE67238.1"/>
    <property type="molecule type" value="Genomic_DNA"/>
</dbReference>
<name>A0ABQ4UKU8_9HYPH</name>
<comment type="caution">
    <text evidence="2">The sequence shown here is derived from an EMBL/GenBank/DDBJ whole genome shotgun (WGS) entry which is preliminary data.</text>
</comment>
<gene>
    <name evidence="2" type="ORF">LNAOJCKE_4468</name>
</gene>